<dbReference type="GO" id="GO:0001228">
    <property type="term" value="F:DNA-binding transcription activator activity, RNA polymerase II-specific"/>
    <property type="evidence" value="ECO:0007669"/>
    <property type="project" value="TreeGrafter"/>
</dbReference>
<comment type="caution">
    <text evidence="5">The sequence shown here is derived from an EMBL/GenBank/DDBJ whole genome shotgun (WGS) entry which is preliminary data.</text>
</comment>
<accession>A0A9Q0NCH3</accession>
<dbReference type="SUPFAM" id="SSF47095">
    <property type="entry name" value="HMG-box"/>
    <property type="match status" value="1"/>
</dbReference>
<dbReference type="GO" id="GO:0000978">
    <property type="term" value="F:RNA polymerase II cis-regulatory region sequence-specific DNA binding"/>
    <property type="evidence" value="ECO:0007669"/>
    <property type="project" value="TreeGrafter"/>
</dbReference>
<dbReference type="PROSITE" id="PS50118">
    <property type="entry name" value="HMG_BOX_2"/>
    <property type="match status" value="1"/>
</dbReference>
<reference evidence="5" key="1">
    <citation type="submission" date="2022-07" db="EMBL/GenBank/DDBJ databases">
        <authorList>
            <person name="Trinca V."/>
            <person name="Uliana J.V.C."/>
            <person name="Torres T.T."/>
            <person name="Ward R.J."/>
            <person name="Monesi N."/>
        </authorList>
    </citation>
    <scope>NUCLEOTIDE SEQUENCE</scope>
    <source>
        <strain evidence="5">HSMRA1968</strain>
        <tissue evidence="5">Whole embryos</tissue>
    </source>
</reference>
<evidence type="ECO:0000256" key="2">
    <source>
        <dbReference type="PROSITE-ProRule" id="PRU00267"/>
    </source>
</evidence>
<dbReference type="Proteomes" id="UP001151699">
    <property type="component" value="Chromosome A"/>
</dbReference>
<evidence type="ECO:0000313" key="6">
    <source>
        <dbReference type="Proteomes" id="UP001151699"/>
    </source>
</evidence>
<evidence type="ECO:0000256" key="3">
    <source>
        <dbReference type="SAM" id="MobiDB-lite"/>
    </source>
</evidence>
<feature type="compositionally biased region" description="Basic and acidic residues" evidence="3">
    <location>
        <begin position="118"/>
        <end position="131"/>
    </location>
</feature>
<organism evidence="5 6">
    <name type="scientific">Pseudolycoriella hygida</name>
    <dbReference type="NCBI Taxonomy" id="35572"/>
    <lineage>
        <taxon>Eukaryota</taxon>
        <taxon>Metazoa</taxon>
        <taxon>Ecdysozoa</taxon>
        <taxon>Arthropoda</taxon>
        <taxon>Hexapoda</taxon>
        <taxon>Insecta</taxon>
        <taxon>Pterygota</taxon>
        <taxon>Neoptera</taxon>
        <taxon>Endopterygota</taxon>
        <taxon>Diptera</taxon>
        <taxon>Nematocera</taxon>
        <taxon>Sciaroidea</taxon>
        <taxon>Sciaridae</taxon>
        <taxon>Pseudolycoriella</taxon>
    </lineage>
</organism>
<dbReference type="PANTHER" id="PTHR10270">
    <property type="entry name" value="SOX TRANSCRIPTION FACTOR"/>
    <property type="match status" value="1"/>
</dbReference>
<dbReference type="Pfam" id="PF00505">
    <property type="entry name" value="HMG_box"/>
    <property type="match status" value="1"/>
</dbReference>
<dbReference type="GO" id="GO:0000122">
    <property type="term" value="P:negative regulation of transcription by RNA polymerase II"/>
    <property type="evidence" value="ECO:0007669"/>
    <property type="project" value="TreeGrafter"/>
</dbReference>
<dbReference type="InterPro" id="IPR036910">
    <property type="entry name" value="HMG_box_dom_sf"/>
</dbReference>
<dbReference type="OrthoDB" id="6247875at2759"/>
<dbReference type="AlphaFoldDB" id="A0A9Q0NCH3"/>
<evidence type="ECO:0000259" key="4">
    <source>
        <dbReference type="PROSITE" id="PS50118"/>
    </source>
</evidence>
<proteinExistence type="predicted"/>
<dbReference type="GO" id="GO:0030182">
    <property type="term" value="P:neuron differentiation"/>
    <property type="evidence" value="ECO:0007669"/>
    <property type="project" value="TreeGrafter"/>
</dbReference>
<sequence>MDKSTAMMMERIPSLSLPGLSLSHPLSISTTQSMQNHPSHPLNTLNLHTQNLHGSSTSSIHNSQSANLHQTIMNGGNNNGMMVQGSAKRIQEEHIKRPMNAFMVWSRLQRRKIASDNPKMHNSEISKRLDNEVNSMGKK</sequence>
<feature type="domain" description="HMG box" evidence="4">
    <location>
        <begin position="95"/>
        <end position="139"/>
    </location>
</feature>
<dbReference type="EMBL" id="WJQU01000001">
    <property type="protein sequence ID" value="KAJ6647578.1"/>
    <property type="molecule type" value="Genomic_DNA"/>
</dbReference>
<feature type="DNA-binding region" description="HMG box" evidence="2">
    <location>
        <begin position="95"/>
        <end position="139"/>
    </location>
</feature>
<evidence type="ECO:0000256" key="1">
    <source>
        <dbReference type="ARBA" id="ARBA00023125"/>
    </source>
</evidence>
<gene>
    <name evidence="5" type="primary">D</name>
    <name evidence="5" type="ORF">Bhyg_02801</name>
</gene>
<dbReference type="InterPro" id="IPR050140">
    <property type="entry name" value="SRY-related_HMG-box_TF-like"/>
</dbReference>
<evidence type="ECO:0000313" key="5">
    <source>
        <dbReference type="EMBL" id="KAJ6647578.1"/>
    </source>
</evidence>
<keyword evidence="1 2" id="KW-0238">DNA-binding</keyword>
<dbReference type="GO" id="GO:0005634">
    <property type="term" value="C:nucleus"/>
    <property type="evidence" value="ECO:0007669"/>
    <property type="project" value="UniProtKB-UniRule"/>
</dbReference>
<keyword evidence="2" id="KW-0539">Nucleus</keyword>
<protein>
    <submittedName>
        <fullName evidence="5">SOX domain-containing protein dichaete</fullName>
    </submittedName>
</protein>
<keyword evidence="6" id="KW-1185">Reference proteome</keyword>
<dbReference type="InterPro" id="IPR009071">
    <property type="entry name" value="HMG_box_dom"/>
</dbReference>
<dbReference type="Gene3D" id="1.10.30.10">
    <property type="entry name" value="High mobility group box domain"/>
    <property type="match status" value="1"/>
</dbReference>
<dbReference type="PANTHER" id="PTHR10270:SF322">
    <property type="entry name" value="SOX21B, ISOFORM C"/>
    <property type="match status" value="1"/>
</dbReference>
<dbReference type="GO" id="GO:0007420">
    <property type="term" value="P:brain development"/>
    <property type="evidence" value="ECO:0007669"/>
    <property type="project" value="TreeGrafter"/>
</dbReference>
<feature type="region of interest" description="Disordered" evidence="3">
    <location>
        <begin position="114"/>
        <end position="139"/>
    </location>
</feature>
<name>A0A9Q0NCH3_9DIPT</name>